<keyword evidence="8" id="KW-1278">Translocase</keyword>
<dbReference type="InterPro" id="IPR059000">
    <property type="entry name" value="ATPase_P-type_domA"/>
</dbReference>
<comment type="caution">
    <text evidence="15">The sequence shown here is derived from an EMBL/GenBank/DDBJ whole genome shotgun (WGS) entry which is preliminary data.</text>
</comment>
<organism evidence="15 16">
    <name type="scientific">Acorus gramineus</name>
    <name type="common">Dwarf sweet flag</name>
    <dbReference type="NCBI Taxonomy" id="55184"/>
    <lineage>
        <taxon>Eukaryota</taxon>
        <taxon>Viridiplantae</taxon>
        <taxon>Streptophyta</taxon>
        <taxon>Embryophyta</taxon>
        <taxon>Tracheophyta</taxon>
        <taxon>Spermatophyta</taxon>
        <taxon>Magnoliopsida</taxon>
        <taxon>Liliopsida</taxon>
        <taxon>Acoraceae</taxon>
        <taxon>Acorus</taxon>
    </lineage>
</organism>
<evidence type="ECO:0000256" key="8">
    <source>
        <dbReference type="ARBA" id="ARBA00022967"/>
    </source>
</evidence>
<dbReference type="InterPro" id="IPR023214">
    <property type="entry name" value="HAD_sf"/>
</dbReference>
<dbReference type="InterPro" id="IPR008250">
    <property type="entry name" value="ATPase_P-typ_transduc_dom_A_sf"/>
</dbReference>
<evidence type="ECO:0000256" key="5">
    <source>
        <dbReference type="ARBA" id="ARBA00022723"/>
    </source>
</evidence>
<dbReference type="SFLD" id="SFLDF00027">
    <property type="entry name" value="p-type_atpase"/>
    <property type="match status" value="1"/>
</dbReference>
<dbReference type="SFLD" id="SFLDS00003">
    <property type="entry name" value="Haloacid_Dehalogenase"/>
    <property type="match status" value="1"/>
</dbReference>
<dbReference type="GO" id="GO:0008551">
    <property type="term" value="F:P-type cadmium transporter activity"/>
    <property type="evidence" value="ECO:0007669"/>
    <property type="project" value="UniProtKB-EC"/>
</dbReference>
<dbReference type="InterPro" id="IPR006121">
    <property type="entry name" value="HMA_dom"/>
</dbReference>
<dbReference type="FunFam" id="3.40.1110.10:FF:000043">
    <property type="entry name" value="Putative cadmium/zinc-transporting ATPase 3"/>
    <property type="match status" value="1"/>
</dbReference>
<dbReference type="InterPro" id="IPR051014">
    <property type="entry name" value="Cation_Transport_ATPase_IB"/>
</dbReference>
<evidence type="ECO:0000256" key="7">
    <source>
        <dbReference type="ARBA" id="ARBA00022840"/>
    </source>
</evidence>
<dbReference type="InterPro" id="IPR044492">
    <property type="entry name" value="P_typ_ATPase_HD_dom"/>
</dbReference>
<dbReference type="NCBIfam" id="TIGR01525">
    <property type="entry name" value="ATPase-IB_hvy"/>
    <property type="match status" value="1"/>
</dbReference>
<keyword evidence="10 13" id="KW-0472">Membrane</keyword>
<dbReference type="InterPro" id="IPR023299">
    <property type="entry name" value="ATPase_P-typ_cyto_dom_N"/>
</dbReference>
<dbReference type="AlphaFoldDB" id="A0AAV9AXK8"/>
<feature type="transmembrane region" description="Helical" evidence="13">
    <location>
        <begin position="312"/>
        <end position="333"/>
    </location>
</feature>
<keyword evidence="3" id="KW-0104">Cadmium</keyword>
<dbReference type="NCBIfam" id="TIGR01512">
    <property type="entry name" value="ATPase-IB2_Cd"/>
    <property type="match status" value="1"/>
</dbReference>
<feature type="transmembrane region" description="Helical" evidence="13">
    <location>
        <begin position="683"/>
        <end position="706"/>
    </location>
</feature>
<dbReference type="Gene3D" id="3.40.1110.10">
    <property type="entry name" value="Calcium-transporting ATPase, cytoplasmic domain N"/>
    <property type="match status" value="1"/>
</dbReference>
<keyword evidence="6 13" id="KW-0547">Nucleotide-binding</keyword>
<dbReference type="SUPFAM" id="SSF81653">
    <property type="entry name" value="Calcium ATPase, transduction domain A"/>
    <property type="match status" value="1"/>
</dbReference>
<dbReference type="FunFam" id="3.30.70.100:FF:000022">
    <property type="entry name" value="Putative cadmium/zinc-transporting ATPase 3"/>
    <property type="match status" value="1"/>
</dbReference>
<evidence type="ECO:0000256" key="10">
    <source>
        <dbReference type="ARBA" id="ARBA00023136"/>
    </source>
</evidence>
<keyword evidence="5 13" id="KW-0479">Metal-binding</keyword>
<evidence type="ECO:0000313" key="16">
    <source>
        <dbReference type="Proteomes" id="UP001179952"/>
    </source>
</evidence>
<dbReference type="PROSITE" id="PS01229">
    <property type="entry name" value="COF_2"/>
    <property type="match status" value="1"/>
</dbReference>
<comment type="similarity">
    <text evidence="2 13">Belongs to the cation transport ATPase (P-type) (TC 3.A.3) family. Type IB subfamily.</text>
</comment>
<proteinExistence type="inferred from homology"/>
<dbReference type="InterPro" id="IPR023298">
    <property type="entry name" value="ATPase_P-typ_TM_dom_sf"/>
</dbReference>
<dbReference type="Pfam" id="PF00122">
    <property type="entry name" value="E1-E2_ATPase"/>
    <property type="match status" value="1"/>
</dbReference>
<dbReference type="Proteomes" id="UP001179952">
    <property type="component" value="Unassembled WGS sequence"/>
</dbReference>
<dbReference type="Gene3D" id="3.40.50.1000">
    <property type="entry name" value="HAD superfamily/HAD-like"/>
    <property type="match status" value="1"/>
</dbReference>
<evidence type="ECO:0000256" key="9">
    <source>
        <dbReference type="ARBA" id="ARBA00022989"/>
    </source>
</evidence>
<evidence type="ECO:0000256" key="6">
    <source>
        <dbReference type="ARBA" id="ARBA00022741"/>
    </source>
</evidence>
<name>A0AAV9AXK8_ACOGR</name>
<keyword evidence="9 13" id="KW-1133">Transmembrane helix</keyword>
<feature type="transmembrane region" description="Helical" evidence="13">
    <location>
        <begin position="658"/>
        <end position="677"/>
    </location>
</feature>
<dbReference type="GO" id="GO:0005524">
    <property type="term" value="F:ATP binding"/>
    <property type="evidence" value="ECO:0007669"/>
    <property type="project" value="UniProtKB-UniRule"/>
</dbReference>
<dbReference type="Pfam" id="PF00702">
    <property type="entry name" value="Hydrolase"/>
    <property type="match status" value="1"/>
</dbReference>
<dbReference type="EMBL" id="JAUJYN010000006">
    <property type="protein sequence ID" value="KAK1268823.1"/>
    <property type="molecule type" value="Genomic_DNA"/>
</dbReference>
<dbReference type="InterPro" id="IPR001757">
    <property type="entry name" value="P_typ_ATPase"/>
</dbReference>
<feature type="transmembrane region" description="Helical" evidence="13">
    <location>
        <begin position="96"/>
        <end position="113"/>
    </location>
</feature>
<dbReference type="PANTHER" id="PTHR48085:SF5">
    <property type="entry name" value="CADMIUM_ZINC-TRANSPORTING ATPASE HMA4-RELATED"/>
    <property type="match status" value="1"/>
</dbReference>
<accession>A0AAV9AXK8</accession>
<protein>
    <submittedName>
        <fullName evidence="15">Cadmium/zinc-transporting ATPase HMA2</fullName>
    </submittedName>
</protein>
<evidence type="ECO:0000256" key="2">
    <source>
        <dbReference type="ARBA" id="ARBA00006024"/>
    </source>
</evidence>
<dbReference type="GO" id="GO:0016020">
    <property type="term" value="C:membrane"/>
    <property type="evidence" value="ECO:0007669"/>
    <property type="project" value="UniProtKB-SubCell"/>
</dbReference>
<dbReference type="SFLD" id="SFLDG00002">
    <property type="entry name" value="C1.7:_P-type_atpase_like"/>
    <property type="match status" value="1"/>
</dbReference>
<dbReference type="PANTHER" id="PTHR48085">
    <property type="entry name" value="CADMIUM/ZINC-TRANSPORTING ATPASE HMA2-RELATED"/>
    <property type="match status" value="1"/>
</dbReference>
<reference evidence="15" key="1">
    <citation type="journal article" date="2023" name="Nat. Commun.">
        <title>Diploid and tetraploid genomes of Acorus and the evolution of monocots.</title>
        <authorList>
            <person name="Ma L."/>
            <person name="Liu K.W."/>
            <person name="Li Z."/>
            <person name="Hsiao Y.Y."/>
            <person name="Qi Y."/>
            <person name="Fu T."/>
            <person name="Tang G.D."/>
            <person name="Zhang D."/>
            <person name="Sun W.H."/>
            <person name="Liu D.K."/>
            <person name="Li Y."/>
            <person name="Chen G.Z."/>
            <person name="Liu X.D."/>
            <person name="Liao X.Y."/>
            <person name="Jiang Y.T."/>
            <person name="Yu X."/>
            <person name="Hao Y."/>
            <person name="Huang J."/>
            <person name="Zhao X.W."/>
            <person name="Ke S."/>
            <person name="Chen Y.Y."/>
            <person name="Wu W.L."/>
            <person name="Hsu J.L."/>
            <person name="Lin Y.F."/>
            <person name="Huang M.D."/>
            <person name="Li C.Y."/>
            <person name="Huang L."/>
            <person name="Wang Z.W."/>
            <person name="Zhao X."/>
            <person name="Zhong W.Y."/>
            <person name="Peng D.H."/>
            <person name="Ahmad S."/>
            <person name="Lan S."/>
            <person name="Zhang J.S."/>
            <person name="Tsai W.C."/>
            <person name="Van de Peer Y."/>
            <person name="Liu Z.J."/>
        </authorList>
    </citation>
    <scope>NUCLEOTIDE SEQUENCE</scope>
    <source>
        <strain evidence="15">SCP</strain>
    </source>
</reference>
<gene>
    <name evidence="15" type="ORF">QJS04_geneDACA013973</name>
</gene>
<dbReference type="InterPro" id="IPR018303">
    <property type="entry name" value="ATPase_P-typ_P_site"/>
</dbReference>
<dbReference type="InterPro" id="IPR027256">
    <property type="entry name" value="P-typ_ATPase_IB"/>
</dbReference>
<feature type="domain" description="HMA" evidence="14">
    <location>
        <begin position="13"/>
        <end position="79"/>
    </location>
</feature>
<evidence type="ECO:0000259" key="14">
    <source>
        <dbReference type="PROSITE" id="PS50846"/>
    </source>
</evidence>
<dbReference type="Gene3D" id="2.70.150.10">
    <property type="entry name" value="Calcium-transporting ATPase, cytoplasmic transduction domain A"/>
    <property type="match status" value="1"/>
</dbReference>
<evidence type="ECO:0000256" key="11">
    <source>
        <dbReference type="ARBA" id="ARBA00047308"/>
    </source>
</evidence>
<dbReference type="SUPFAM" id="SSF55008">
    <property type="entry name" value="HMA, heavy metal-associated domain"/>
    <property type="match status" value="1"/>
</dbReference>
<keyword evidence="16" id="KW-1185">Reference proteome</keyword>
<evidence type="ECO:0000256" key="3">
    <source>
        <dbReference type="ARBA" id="ARBA00022539"/>
    </source>
</evidence>
<dbReference type="GO" id="GO:0046872">
    <property type="term" value="F:metal ion binding"/>
    <property type="evidence" value="ECO:0007669"/>
    <property type="project" value="UniProtKB-KW"/>
</dbReference>
<dbReference type="PROSITE" id="PS00154">
    <property type="entry name" value="ATPASE_E1_E2"/>
    <property type="match status" value="1"/>
</dbReference>
<comment type="catalytic activity">
    <reaction evidence="11">
        <text>Zn(2+)(in) + ATP + H2O = Zn(2+)(out) + ADP + phosphate + H(+)</text>
        <dbReference type="Rhea" id="RHEA:20621"/>
        <dbReference type="ChEBI" id="CHEBI:15377"/>
        <dbReference type="ChEBI" id="CHEBI:15378"/>
        <dbReference type="ChEBI" id="CHEBI:29105"/>
        <dbReference type="ChEBI" id="CHEBI:30616"/>
        <dbReference type="ChEBI" id="CHEBI:43474"/>
        <dbReference type="ChEBI" id="CHEBI:456216"/>
        <dbReference type="EC" id="7.2.2.12"/>
    </reaction>
</comment>
<evidence type="ECO:0000256" key="1">
    <source>
        <dbReference type="ARBA" id="ARBA00004141"/>
    </source>
</evidence>
<dbReference type="GO" id="GO:0016463">
    <property type="term" value="F:P-type zinc transporter activity"/>
    <property type="evidence" value="ECO:0007669"/>
    <property type="project" value="UniProtKB-EC"/>
</dbReference>
<dbReference type="SUPFAM" id="SSF56784">
    <property type="entry name" value="HAD-like"/>
    <property type="match status" value="1"/>
</dbReference>
<dbReference type="InterPro" id="IPR036412">
    <property type="entry name" value="HAD-like_sf"/>
</dbReference>
<dbReference type="NCBIfam" id="TIGR01494">
    <property type="entry name" value="ATPase_P-type"/>
    <property type="match status" value="2"/>
</dbReference>
<dbReference type="InterPro" id="IPR036163">
    <property type="entry name" value="HMA_dom_sf"/>
</dbReference>
<dbReference type="SUPFAM" id="SSF81665">
    <property type="entry name" value="Calcium ATPase, transmembrane domain M"/>
    <property type="match status" value="1"/>
</dbReference>
<dbReference type="GO" id="GO:0016887">
    <property type="term" value="F:ATP hydrolysis activity"/>
    <property type="evidence" value="ECO:0007669"/>
    <property type="project" value="InterPro"/>
</dbReference>
<dbReference type="FunFam" id="2.70.150.10:FF:000002">
    <property type="entry name" value="Copper-transporting ATPase 1, putative"/>
    <property type="match status" value="1"/>
</dbReference>
<dbReference type="CDD" id="cd02079">
    <property type="entry name" value="P-type_ATPase_HM"/>
    <property type="match status" value="1"/>
</dbReference>
<dbReference type="Gene3D" id="3.30.70.100">
    <property type="match status" value="1"/>
</dbReference>
<dbReference type="PROSITE" id="PS50846">
    <property type="entry name" value="HMA_2"/>
    <property type="match status" value="1"/>
</dbReference>
<sequence>MGSTDDTRTMKFQKSYFDVLGICCTAEVPLIEKILKPLEGIKKVSVIVPSKTVIVVHDSLLISQLQIVKVLNQARLEANIRIYGDKIARRSWPSRYTIMSGVLLLLSFVKFAYPPFHWLALAAVVVGLPPILVRSIAALRISLIPEINTLLIIAVGGAIALKDYLEAGSIVFLFTIAEWLESQASSKATSVMSSLMSMTPQKAILADTGVAVDACEVKPNTIIAVKAGEAIPIDGVVIDGSSEVDERTLTGEPVPVFKGPLSLVWAATINLNGYITVRTTALSEDSAVARMAKLVEEAQNNKSRTQRIIDTIAKFYTPVIILMSILTAAIPAARRAHNLHHWFHLSLVLLVSACPCALVLSTPIATFCALNKAATMGLLIKGGDHLETLAKTNVVAFDKTGTITRGEFTVTHFSPIDDDSSGISLSTLLYWVASVESKSNHPMASALVDHARLNSVEPAPEKVDGFRIFPGEGISGEMDGENIYVGNKRIATRAGCESVPSLQEAKEGETIGYIFMDRKPVCVFSLADTCRTGVAEAIGRLKHQRIKTIMLTGDSSAAAMHVQNQLGHALDTIHAELLPEEKVRIIDGLKKPNRKPTVVMVGDGMNDAPALAAADVGISMGLSGSAVAMETGHATLMSNDIGKIAEAVALARRTRWKIFENVGLAISTKAGIVALAIAGHPLLWAAVLADVGTCLIVIFNSTLLLWTGGVRKRCCESAHASAHEAEGKCAHSCHGAHEHAHDADGAHEHGACLENGCQAQCARAGGEEEVREGQRRGRGKDKEMVCLTEIVAE</sequence>
<keyword evidence="7 13" id="KW-0067">ATP-binding</keyword>
<evidence type="ECO:0000313" key="15">
    <source>
        <dbReference type="EMBL" id="KAK1268823.1"/>
    </source>
</evidence>
<reference evidence="15" key="2">
    <citation type="submission" date="2023-06" db="EMBL/GenBank/DDBJ databases">
        <authorList>
            <person name="Ma L."/>
            <person name="Liu K.-W."/>
            <person name="Li Z."/>
            <person name="Hsiao Y.-Y."/>
            <person name="Qi Y."/>
            <person name="Fu T."/>
            <person name="Tang G."/>
            <person name="Zhang D."/>
            <person name="Sun W.-H."/>
            <person name="Liu D.-K."/>
            <person name="Li Y."/>
            <person name="Chen G.-Z."/>
            <person name="Liu X.-D."/>
            <person name="Liao X.-Y."/>
            <person name="Jiang Y.-T."/>
            <person name="Yu X."/>
            <person name="Hao Y."/>
            <person name="Huang J."/>
            <person name="Zhao X.-W."/>
            <person name="Ke S."/>
            <person name="Chen Y.-Y."/>
            <person name="Wu W.-L."/>
            <person name="Hsu J.-L."/>
            <person name="Lin Y.-F."/>
            <person name="Huang M.-D."/>
            <person name="Li C.-Y."/>
            <person name="Huang L."/>
            <person name="Wang Z.-W."/>
            <person name="Zhao X."/>
            <person name="Zhong W.-Y."/>
            <person name="Peng D.-H."/>
            <person name="Ahmad S."/>
            <person name="Lan S."/>
            <person name="Zhang J.-S."/>
            <person name="Tsai W.-C."/>
            <person name="Van De Peer Y."/>
            <person name="Liu Z.-J."/>
        </authorList>
    </citation>
    <scope>NUCLEOTIDE SEQUENCE</scope>
    <source>
        <strain evidence="15">SCP</strain>
        <tissue evidence="15">Leaves</tissue>
    </source>
</reference>
<feature type="transmembrane region" description="Helical" evidence="13">
    <location>
        <begin position="345"/>
        <end position="370"/>
    </location>
</feature>
<comment type="catalytic activity">
    <reaction evidence="12">
        <text>Cd(2+)(in) + ATP + H2O = Cd(2+)(out) + ADP + phosphate + H(+)</text>
        <dbReference type="Rhea" id="RHEA:12132"/>
        <dbReference type="ChEBI" id="CHEBI:15377"/>
        <dbReference type="ChEBI" id="CHEBI:15378"/>
        <dbReference type="ChEBI" id="CHEBI:30616"/>
        <dbReference type="ChEBI" id="CHEBI:43474"/>
        <dbReference type="ChEBI" id="CHEBI:48775"/>
        <dbReference type="ChEBI" id="CHEBI:456216"/>
        <dbReference type="EC" id="7.2.2.21"/>
    </reaction>
</comment>
<evidence type="ECO:0000256" key="4">
    <source>
        <dbReference type="ARBA" id="ARBA00022692"/>
    </source>
</evidence>
<evidence type="ECO:0000256" key="12">
    <source>
        <dbReference type="ARBA" id="ARBA00049338"/>
    </source>
</evidence>
<evidence type="ECO:0000256" key="13">
    <source>
        <dbReference type="RuleBase" id="RU362081"/>
    </source>
</evidence>
<dbReference type="PRINTS" id="PR00119">
    <property type="entry name" value="CATATPASE"/>
</dbReference>
<keyword evidence="4 13" id="KW-0812">Transmembrane</keyword>
<comment type="subcellular location">
    <subcellularLocation>
        <location evidence="1">Membrane</location>
        <topology evidence="1">Multi-pass membrane protein</topology>
    </subcellularLocation>
</comment>